<dbReference type="EMBL" id="JARBHB010000001">
    <property type="protein sequence ID" value="KAJ8896101.1"/>
    <property type="molecule type" value="Genomic_DNA"/>
</dbReference>
<keyword evidence="3" id="KW-1185">Reference proteome</keyword>
<reference evidence="2 3" key="1">
    <citation type="submission" date="2023-02" db="EMBL/GenBank/DDBJ databases">
        <title>LHISI_Scaffold_Assembly.</title>
        <authorList>
            <person name="Stuart O.P."/>
            <person name="Cleave R."/>
            <person name="Magrath M.J.L."/>
            <person name="Mikheyev A.S."/>
        </authorList>
    </citation>
    <scope>NUCLEOTIDE SEQUENCE [LARGE SCALE GENOMIC DNA]</scope>
    <source>
        <strain evidence="2">Daus_M_001</strain>
        <tissue evidence="2">Leg muscle</tissue>
    </source>
</reference>
<feature type="compositionally biased region" description="Pro residues" evidence="1">
    <location>
        <begin position="52"/>
        <end position="76"/>
    </location>
</feature>
<gene>
    <name evidence="2" type="ORF">PR048_001443</name>
</gene>
<protein>
    <submittedName>
        <fullName evidence="2">Uncharacterized protein</fullName>
    </submittedName>
</protein>
<evidence type="ECO:0000313" key="3">
    <source>
        <dbReference type="Proteomes" id="UP001159363"/>
    </source>
</evidence>
<evidence type="ECO:0000313" key="2">
    <source>
        <dbReference type="EMBL" id="KAJ8896101.1"/>
    </source>
</evidence>
<comment type="caution">
    <text evidence="2">The sequence shown here is derived from an EMBL/GenBank/DDBJ whole genome shotgun (WGS) entry which is preliminary data.</text>
</comment>
<dbReference type="Proteomes" id="UP001159363">
    <property type="component" value="Chromosome 1"/>
</dbReference>
<name>A0ABQ9IHI2_9NEOP</name>
<sequence>MTHWAQQARPQPIPTYNRFGYYMNEAEFTPIANYSIPRDPNRRWEKTARKILPPPLPPRPKLQLPPPRQRPLPPARPIRGQFLAH</sequence>
<evidence type="ECO:0000256" key="1">
    <source>
        <dbReference type="SAM" id="MobiDB-lite"/>
    </source>
</evidence>
<feature type="region of interest" description="Disordered" evidence="1">
    <location>
        <begin position="46"/>
        <end position="85"/>
    </location>
</feature>
<proteinExistence type="predicted"/>
<accession>A0ABQ9IHI2</accession>
<organism evidence="2 3">
    <name type="scientific">Dryococelus australis</name>
    <dbReference type="NCBI Taxonomy" id="614101"/>
    <lineage>
        <taxon>Eukaryota</taxon>
        <taxon>Metazoa</taxon>
        <taxon>Ecdysozoa</taxon>
        <taxon>Arthropoda</taxon>
        <taxon>Hexapoda</taxon>
        <taxon>Insecta</taxon>
        <taxon>Pterygota</taxon>
        <taxon>Neoptera</taxon>
        <taxon>Polyneoptera</taxon>
        <taxon>Phasmatodea</taxon>
        <taxon>Verophasmatodea</taxon>
        <taxon>Anareolatae</taxon>
        <taxon>Phasmatidae</taxon>
        <taxon>Eurycanthinae</taxon>
        <taxon>Dryococelus</taxon>
    </lineage>
</organism>